<dbReference type="AlphaFoldDB" id="A0A0F9N2W3"/>
<reference evidence="1" key="1">
    <citation type="journal article" date="2015" name="Nature">
        <title>Complex archaea that bridge the gap between prokaryotes and eukaryotes.</title>
        <authorList>
            <person name="Spang A."/>
            <person name="Saw J.H."/>
            <person name="Jorgensen S.L."/>
            <person name="Zaremba-Niedzwiedzka K."/>
            <person name="Martijn J."/>
            <person name="Lind A.E."/>
            <person name="van Eijk R."/>
            <person name="Schleper C."/>
            <person name="Guy L."/>
            <person name="Ettema T.J."/>
        </authorList>
    </citation>
    <scope>NUCLEOTIDE SEQUENCE</scope>
</reference>
<protein>
    <submittedName>
        <fullName evidence="1">Uncharacterized protein</fullName>
    </submittedName>
</protein>
<organism evidence="1">
    <name type="scientific">marine sediment metagenome</name>
    <dbReference type="NCBI Taxonomy" id="412755"/>
    <lineage>
        <taxon>unclassified sequences</taxon>
        <taxon>metagenomes</taxon>
        <taxon>ecological metagenomes</taxon>
    </lineage>
</organism>
<comment type="caution">
    <text evidence="1">The sequence shown here is derived from an EMBL/GenBank/DDBJ whole genome shotgun (WGS) entry which is preliminary data.</text>
</comment>
<sequence length="96" mass="11039">MIVKILNELHSKNHKHQLGGWSYFECTIIHSRHTLLKDIVNIGESVQFLNPVEVKDSKTKSVKVLNLETEKSHLKTIVTDKVCYILNDQGKTVDRI</sequence>
<name>A0A0F9N2W3_9ZZZZ</name>
<accession>A0A0F9N2W3</accession>
<evidence type="ECO:0000313" key="1">
    <source>
        <dbReference type="EMBL" id="KKN13895.1"/>
    </source>
</evidence>
<dbReference type="EMBL" id="LAZR01003872">
    <property type="protein sequence ID" value="KKN13895.1"/>
    <property type="molecule type" value="Genomic_DNA"/>
</dbReference>
<proteinExistence type="predicted"/>
<gene>
    <name evidence="1" type="ORF">LCGC14_1001640</name>
</gene>